<keyword evidence="3" id="KW-1185">Reference proteome</keyword>
<dbReference type="InterPro" id="IPR002125">
    <property type="entry name" value="CMP_dCMP_dom"/>
</dbReference>
<feature type="domain" description="CMP/dCMP-type deaminase" evidence="1">
    <location>
        <begin position="4"/>
        <end position="117"/>
    </location>
</feature>
<protein>
    <submittedName>
        <fullName evidence="2">Deaminase</fullName>
    </submittedName>
</protein>
<dbReference type="Proteomes" id="UP001614394">
    <property type="component" value="Unassembled WGS sequence"/>
</dbReference>
<evidence type="ECO:0000313" key="2">
    <source>
        <dbReference type="EMBL" id="MFI9105806.1"/>
    </source>
</evidence>
<dbReference type="RefSeq" id="WP_399656784.1">
    <property type="nucleotide sequence ID" value="NZ_JBITYG010000014.1"/>
</dbReference>
<dbReference type="SUPFAM" id="SSF53927">
    <property type="entry name" value="Cytidine deaminase-like"/>
    <property type="match status" value="1"/>
</dbReference>
<evidence type="ECO:0000259" key="1">
    <source>
        <dbReference type="PROSITE" id="PS51747"/>
    </source>
</evidence>
<dbReference type="EMBL" id="JBITYG010000014">
    <property type="protein sequence ID" value="MFI9105806.1"/>
    <property type="molecule type" value="Genomic_DNA"/>
</dbReference>
<gene>
    <name evidence="2" type="ORF">ACIGXA_35405</name>
</gene>
<proteinExistence type="predicted"/>
<sequence length="153" mass="16893">MTTTDDRRWMTAAIELSRLCPPAEGAYSVGAIIVDEHGEEMARGYSRETDPHVHAEESALAKLSPDDLRLSEATLYSTLEPCSQRKSRPRTCTQLVLASGVRRVVIAWKEPSLFVDDCVGVETLREAGVTVVELSDMANQARAVNLHLRGLDR</sequence>
<dbReference type="Gene3D" id="3.40.140.10">
    <property type="entry name" value="Cytidine Deaminase, domain 2"/>
    <property type="match status" value="1"/>
</dbReference>
<dbReference type="Pfam" id="PF00383">
    <property type="entry name" value="dCMP_cyt_deam_1"/>
    <property type="match status" value="1"/>
</dbReference>
<dbReference type="PANTHER" id="PTHR11079">
    <property type="entry name" value="CYTOSINE DEAMINASE FAMILY MEMBER"/>
    <property type="match status" value="1"/>
</dbReference>
<dbReference type="PROSITE" id="PS51747">
    <property type="entry name" value="CYT_DCMP_DEAMINASES_2"/>
    <property type="match status" value="1"/>
</dbReference>
<accession>A0ABW8CKB7</accession>
<organism evidence="2 3">
    <name type="scientific">Streptomyces fildesensis</name>
    <dbReference type="NCBI Taxonomy" id="375757"/>
    <lineage>
        <taxon>Bacteria</taxon>
        <taxon>Bacillati</taxon>
        <taxon>Actinomycetota</taxon>
        <taxon>Actinomycetes</taxon>
        <taxon>Kitasatosporales</taxon>
        <taxon>Streptomycetaceae</taxon>
        <taxon>Streptomyces</taxon>
    </lineage>
</organism>
<evidence type="ECO:0000313" key="3">
    <source>
        <dbReference type="Proteomes" id="UP001614394"/>
    </source>
</evidence>
<reference evidence="2 3" key="1">
    <citation type="submission" date="2024-10" db="EMBL/GenBank/DDBJ databases">
        <title>The Natural Products Discovery Center: Release of the First 8490 Sequenced Strains for Exploring Actinobacteria Biosynthetic Diversity.</title>
        <authorList>
            <person name="Kalkreuter E."/>
            <person name="Kautsar S.A."/>
            <person name="Yang D."/>
            <person name="Bader C.D."/>
            <person name="Teijaro C.N."/>
            <person name="Fluegel L."/>
            <person name="Davis C.M."/>
            <person name="Simpson J.R."/>
            <person name="Lauterbach L."/>
            <person name="Steele A.D."/>
            <person name="Gui C."/>
            <person name="Meng S."/>
            <person name="Li G."/>
            <person name="Viehrig K."/>
            <person name="Ye F."/>
            <person name="Su P."/>
            <person name="Kiefer A.F."/>
            <person name="Nichols A."/>
            <person name="Cepeda A.J."/>
            <person name="Yan W."/>
            <person name="Fan B."/>
            <person name="Jiang Y."/>
            <person name="Adhikari A."/>
            <person name="Zheng C.-J."/>
            <person name="Schuster L."/>
            <person name="Cowan T.M."/>
            <person name="Smanski M.J."/>
            <person name="Chevrette M.G."/>
            <person name="De Carvalho L.P.S."/>
            <person name="Shen B."/>
        </authorList>
    </citation>
    <scope>NUCLEOTIDE SEQUENCE [LARGE SCALE GENOMIC DNA]</scope>
    <source>
        <strain evidence="2 3">NPDC053399</strain>
    </source>
</reference>
<dbReference type="InterPro" id="IPR016193">
    <property type="entry name" value="Cytidine_deaminase-like"/>
</dbReference>
<name>A0ABW8CKB7_9ACTN</name>
<dbReference type="PANTHER" id="PTHR11079:SF162">
    <property type="entry name" value="RIBOFLAVIN BIOSYNTHESIS PROTEIN PYRD, CHLOROPLASTIC"/>
    <property type="match status" value="1"/>
</dbReference>
<comment type="caution">
    <text evidence="2">The sequence shown here is derived from an EMBL/GenBank/DDBJ whole genome shotgun (WGS) entry which is preliminary data.</text>
</comment>